<proteinExistence type="predicted"/>
<dbReference type="RefSeq" id="XP_024082672.1">
    <property type="nucleotide sequence ID" value="XM_024226904.1"/>
</dbReference>
<dbReference type="EnsemblMetazoa" id="XM_024226904.1">
    <property type="protein sequence ID" value="XP_024082672.1"/>
    <property type="gene ID" value="LOC106665411"/>
</dbReference>
<evidence type="ECO:0000313" key="1">
    <source>
        <dbReference type="EnsemblMetazoa" id="XP_024082672.1"/>
    </source>
</evidence>
<dbReference type="GeneID" id="106665411"/>
<evidence type="ECO:0000313" key="2">
    <source>
        <dbReference type="Proteomes" id="UP000494040"/>
    </source>
</evidence>
<dbReference type="OMA" id="GMEKLGC"/>
<name>A0A8I6TM71_CIMLE</name>
<dbReference type="Pfam" id="PF14969">
    <property type="entry name" value="DUF4508"/>
    <property type="match status" value="1"/>
</dbReference>
<reference evidence="1" key="1">
    <citation type="submission" date="2022-01" db="UniProtKB">
        <authorList>
            <consortium name="EnsemblMetazoa"/>
        </authorList>
    </citation>
    <scope>IDENTIFICATION</scope>
</reference>
<dbReference type="OrthoDB" id="6514241at2759"/>
<accession>A0A8I6TM71</accession>
<dbReference type="PANTHER" id="PTHR16260">
    <property type="entry name" value="SIMILAR TO 1700123O20RIK PROTEIN"/>
    <property type="match status" value="1"/>
</dbReference>
<dbReference type="PANTHER" id="PTHR16260:SF3">
    <property type="entry name" value="CHROMOSOME 14 OPEN READING FRAME 119-LIKE-RELATED"/>
    <property type="match status" value="1"/>
</dbReference>
<protein>
    <submittedName>
        <fullName evidence="1">Uncharacterized protein</fullName>
    </submittedName>
</protein>
<keyword evidence="2" id="KW-1185">Reference proteome</keyword>
<dbReference type="AlphaFoldDB" id="A0A8I6TM71"/>
<sequence length="123" mass="14366">MGSTNGYVPSKEMQLRYLVEWFKEFSDMQKSDFLPVLVQRFGNKSYVNGLLPAMEAIGNLEDRPPNLFQCRVKLFTEWTETWGNEEKQTLLNHIKSIDPNFSAKYDKEVSSETAPYLQQEYVD</sequence>
<dbReference type="KEGG" id="clec:106665411"/>
<dbReference type="Proteomes" id="UP000494040">
    <property type="component" value="Unassembled WGS sequence"/>
</dbReference>
<organism evidence="1 2">
    <name type="scientific">Cimex lectularius</name>
    <name type="common">Bed bug</name>
    <name type="synonym">Acanthia lectularia</name>
    <dbReference type="NCBI Taxonomy" id="79782"/>
    <lineage>
        <taxon>Eukaryota</taxon>
        <taxon>Metazoa</taxon>
        <taxon>Ecdysozoa</taxon>
        <taxon>Arthropoda</taxon>
        <taxon>Hexapoda</taxon>
        <taxon>Insecta</taxon>
        <taxon>Pterygota</taxon>
        <taxon>Neoptera</taxon>
        <taxon>Paraneoptera</taxon>
        <taxon>Hemiptera</taxon>
        <taxon>Heteroptera</taxon>
        <taxon>Panheteroptera</taxon>
        <taxon>Cimicomorpha</taxon>
        <taxon>Cimicidae</taxon>
        <taxon>Cimex</taxon>
    </lineage>
</organism>
<dbReference type="InterPro" id="IPR028019">
    <property type="entry name" value="DUF4508"/>
</dbReference>